<accession>A0ABN0PFQ1</accession>
<evidence type="ECO:0000256" key="1">
    <source>
        <dbReference type="ARBA" id="ARBA00000085"/>
    </source>
</evidence>
<dbReference type="EMBL" id="AXDY01000002">
    <property type="protein sequence ID" value="ERS94368.1"/>
    <property type="molecule type" value="Genomic_DNA"/>
</dbReference>
<reference evidence="20 21" key="1">
    <citation type="journal article" date="2013" name="Genome Announc.">
        <title>Draft Genome Sequence of Staphylococcus simulans UMC-CNS-990, Isolated from a Case of Chronic Bovine Mastitis.</title>
        <authorList>
            <person name="Calcutt M.J."/>
            <person name="Foecking M.F."/>
            <person name="Hsieh H.Y."/>
            <person name="Perry J."/>
            <person name="Stewart G.C."/>
            <person name="Middleton J.R."/>
        </authorList>
    </citation>
    <scope>NUCLEOTIDE SEQUENCE [LARGE SCALE GENOMIC DNA]</scope>
    <source>
        <strain evidence="20 21">UMC-CNS-990</strain>
    </source>
</reference>
<dbReference type="InterPro" id="IPR036890">
    <property type="entry name" value="HATPase_C_sf"/>
</dbReference>
<evidence type="ECO:0000259" key="18">
    <source>
        <dbReference type="PROSITE" id="PS50109"/>
    </source>
</evidence>
<organism evidence="20 21">
    <name type="scientific">Staphylococcus simulans UMC-CNS-990</name>
    <dbReference type="NCBI Taxonomy" id="1405498"/>
    <lineage>
        <taxon>Bacteria</taxon>
        <taxon>Bacillati</taxon>
        <taxon>Bacillota</taxon>
        <taxon>Bacilli</taxon>
        <taxon>Bacillales</taxon>
        <taxon>Staphylococcaceae</taxon>
        <taxon>Staphylococcus</taxon>
    </lineage>
</organism>
<dbReference type="SUPFAM" id="SSF55874">
    <property type="entry name" value="ATPase domain of HSP90 chaperone/DNA topoisomerase II/histidine kinase"/>
    <property type="match status" value="1"/>
</dbReference>
<dbReference type="RefSeq" id="WP_023015053.1">
    <property type="nucleotide sequence ID" value="NZ_AXDY01000002.1"/>
</dbReference>
<feature type="transmembrane region" description="Helical" evidence="17">
    <location>
        <begin position="12"/>
        <end position="35"/>
    </location>
</feature>
<comment type="catalytic activity">
    <reaction evidence="1">
        <text>ATP + protein L-histidine = ADP + protein N-phospho-L-histidine.</text>
        <dbReference type="EC" id="2.7.13.3"/>
    </reaction>
</comment>
<dbReference type="InterPro" id="IPR050398">
    <property type="entry name" value="HssS/ArlS-like"/>
</dbReference>
<dbReference type="Proteomes" id="UP000017131">
    <property type="component" value="Unassembled WGS sequence"/>
</dbReference>
<dbReference type="CDD" id="cd06225">
    <property type="entry name" value="HAMP"/>
    <property type="match status" value="1"/>
</dbReference>
<dbReference type="Gene3D" id="3.30.565.10">
    <property type="entry name" value="Histidine kinase-like ATPase, C-terminal domain"/>
    <property type="match status" value="1"/>
</dbReference>
<keyword evidence="11 17" id="KW-1133">Transmembrane helix</keyword>
<keyword evidence="7 17" id="KW-0812">Transmembrane</keyword>
<evidence type="ECO:0000256" key="16">
    <source>
        <dbReference type="ARBA" id="ARBA00040841"/>
    </source>
</evidence>
<evidence type="ECO:0000256" key="15">
    <source>
        <dbReference type="ARBA" id="ARBA00037219"/>
    </source>
</evidence>
<keyword evidence="4" id="KW-1003">Cell membrane</keyword>
<evidence type="ECO:0000313" key="21">
    <source>
        <dbReference type="Proteomes" id="UP000017131"/>
    </source>
</evidence>
<evidence type="ECO:0000256" key="6">
    <source>
        <dbReference type="ARBA" id="ARBA00022679"/>
    </source>
</evidence>
<sequence length="469" mass="53560">MFKSLYTRIAVYTIVILLLSAVASFILTNVLYHVALKPSNDHKIMTTLQEAKKYQKESHTTNMKAYFKHLSELNFQLVTVDQKGHKTFYGASFRRDTLTQETIDSVLKGHNYHGIKNHPYQLFVTGFFDNETNNTVGTRFKTPEGNVAVFMRPDIGKSFSEFRVFLAVLIVLLLIIAMVLIISSTYTLIKPITQLKNATNRLMEGDFSTSIETTRHDELGTLQYRFEQMRVSLKQLDDMRQHFVQNVSHEIKTPLTHIHQLLDRLSQAKDDETRQYYIDEIHATTSRLSNLTRALLLLAELDNNDHLDYDDDVEITQMLRLMVRHEQYAIDAKDLLIMTDLEPITVKGNYRLLYQAFHNILTNAIKYTKQEGSIDIDVFSENNTSMICRITDDGPGMSEDVQAHLFERFYKGNSSATSNGLGLAIAQMIMRLHGGDIKVESTLGEGSTFILSMPLSQADNTPTLEPLNQ</sequence>
<gene>
    <name evidence="20" type="ORF">SSIM_02635</name>
</gene>
<proteinExistence type="predicted"/>
<keyword evidence="5" id="KW-0597">Phosphoprotein</keyword>
<dbReference type="Pfam" id="PF02518">
    <property type="entry name" value="HATPase_c"/>
    <property type="match status" value="1"/>
</dbReference>
<evidence type="ECO:0000256" key="12">
    <source>
        <dbReference type="ARBA" id="ARBA00023012"/>
    </source>
</evidence>
<dbReference type="EC" id="2.7.13.3" evidence="3"/>
<protein>
    <recommendedName>
        <fullName evidence="16">Heme sensor protein HssS</fullName>
        <ecNumber evidence="3">2.7.13.3</ecNumber>
    </recommendedName>
</protein>
<dbReference type="PROSITE" id="PS50885">
    <property type="entry name" value="HAMP"/>
    <property type="match status" value="1"/>
</dbReference>
<dbReference type="InterPro" id="IPR003661">
    <property type="entry name" value="HisK_dim/P_dom"/>
</dbReference>
<dbReference type="InterPro" id="IPR005467">
    <property type="entry name" value="His_kinase_dom"/>
</dbReference>
<dbReference type="PROSITE" id="PS50109">
    <property type="entry name" value="HIS_KIN"/>
    <property type="match status" value="1"/>
</dbReference>
<keyword evidence="8" id="KW-0547">Nucleotide-binding</keyword>
<dbReference type="SMART" id="SM00388">
    <property type="entry name" value="HisKA"/>
    <property type="match status" value="1"/>
</dbReference>
<evidence type="ECO:0000256" key="11">
    <source>
        <dbReference type="ARBA" id="ARBA00022989"/>
    </source>
</evidence>
<evidence type="ECO:0000256" key="7">
    <source>
        <dbReference type="ARBA" id="ARBA00022692"/>
    </source>
</evidence>
<evidence type="ECO:0000256" key="17">
    <source>
        <dbReference type="SAM" id="Phobius"/>
    </source>
</evidence>
<evidence type="ECO:0000256" key="10">
    <source>
        <dbReference type="ARBA" id="ARBA00022840"/>
    </source>
</evidence>
<feature type="domain" description="HAMP" evidence="19">
    <location>
        <begin position="186"/>
        <end position="238"/>
    </location>
</feature>
<comment type="function">
    <text evidence="15">Member of the two-component regulatory system HssS/HssR involved in intracellular heme homeostasis and tempering of staphylococcal virulence. HssS functions as a heme sensor histidine kinase which is autophosphorylated at a histidine residue and transfers its phosphate group to an aspartate residue of HssR. HssR/HssS activates the expression of hrtAB, an efflux pump, in response to extracellular heme, hemin, hemoglobin or blood.</text>
</comment>
<evidence type="ECO:0000313" key="20">
    <source>
        <dbReference type="EMBL" id="ERS94368.1"/>
    </source>
</evidence>
<feature type="transmembrane region" description="Helical" evidence="17">
    <location>
        <begin position="164"/>
        <end position="189"/>
    </location>
</feature>
<evidence type="ECO:0000256" key="13">
    <source>
        <dbReference type="ARBA" id="ARBA00023026"/>
    </source>
</evidence>
<dbReference type="CDD" id="cd00082">
    <property type="entry name" value="HisKA"/>
    <property type="match status" value="1"/>
</dbReference>
<keyword evidence="13" id="KW-0843">Virulence</keyword>
<evidence type="ECO:0000256" key="2">
    <source>
        <dbReference type="ARBA" id="ARBA00004651"/>
    </source>
</evidence>
<dbReference type="SUPFAM" id="SSF158472">
    <property type="entry name" value="HAMP domain-like"/>
    <property type="match status" value="1"/>
</dbReference>
<feature type="domain" description="Histidine kinase" evidence="18">
    <location>
        <begin position="246"/>
        <end position="457"/>
    </location>
</feature>
<keyword evidence="6" id="KW-0808">Transferase</keyword>
<dbReference type="InterPro" id="IPR004358">
    <property type="entry name" value="Sig_transdc_His_kin-like_C"/>
</dbReference>
<evidence type="ECO:0000256" key="8">
    <source>
        <dbReference type="ARBA" id="ARBA00022741"/>
    </source>
</evidence>
<evidence type="ECO:0000256" key="9">
    <source>
        <dbReference type="ARBA" id="ARBA00022777"/>
    </source>
</evidence>
<dbReference type="Pfam" id="PF00512">
    <property type="entry name" value="HisKA"/>
    <property type="match status" value="1"/>
</dbReference>
<dbReference type="PANTHER" id="PTHR45528">
    <property type="entry name" value="SENSOR HISTIDINE KINASE CPXA"/>
    <property type="match status" value="1"/>
</dbReference>
<keyword evidence="10" id="KW-0067">ATP-binding</keyword>
<dbReference type="InterPro" id="IPR036097">
    <property type="entry name" value="HisK_dim/P_sf"/>
</dbReference>
<dbReference type="SMART" id="SM00304">
    <property type="entry name" value="HAMP"/>
    <property type="match status" value="1"/>
</dbReference>
<keyword evidence="14 17" id="KW-0472">Membrane</keyword>
<dbReference type="PRINTS" id="PR00344">
    <property type="entry name" value="BCTRLSENSOR"/>
</dbReference>
<evidence type="ECO:0000256" key="3">
    <source>
        <dbReference type="ARBA" id="ARBA00012438"/>
    </source>
</evidence>
<dbReference type="SMART" id="SM00387">
    <property type="entry name" value="HATPase_c"/>
    <property type="match status" value="1"/>
</dbReference>
<dbReference type="InterPro" id="IPR003594">
    <property type="entry name" value="HATPase_dom"/>
</dbReference>
<keyword evidence="12" id="KW-0902">Two-component regulatory system</keyword>
<dbReference type="Pfam" id="PF00672">
    <property type="entry name" value="HAMP"/>
    <property type="match status" value="1"/>
</dbReference>
<dbReference type="CDD" id="cd00075">
    <property type="entry name" value="HATPase"/>
    <property type="match status" value="1"/>
</dbReference>
<name>A0ABN0PFQ1_STASI</name>
<keyword evidence="21" id="KW-1185">Reference proteome</keyword>
<comment type="subcellular location">
    <subcellularLocation>
        <location evidence="2">Cell membrane</location>
        <topology evidence="2">Multi-pass membrane protein</topology>
    </subcellularLocation>
</comment>
<keyword evidence="9" id="KW-0418">Kinase</keyword>
<dbReference type="PANTHER" id="PTHR45528:SF11">
    <property type="entry name" value="HISTIDINE KINASE"/>
    <property type="match status" value="1"/>
</dbReference>
<evidence type="ECO:0000256" key="4">
    <source>
        <dbReference type="ARBA" id="ARBA00022475"/>
    </source>
</evidence>
<dbReference type="Gene3D" id="6.10.340.10">
    <property type="match status" value="1"/>
</dbReference>
<dbReference type="InterPro" id="IPR003660">
    <property type="entry name" value="HAMP_dom"/>
</dbReference>
<comment type="caution">
    <text evidence="20">The sequence shown here is derived from an EMBL/GenBank/DDBJ whole genome shotgun (WGS) entry which is preliminary data.</text>
</comment>
<dbReference type="SUPFAM" id="SSF47384">
    <property type="entry name" value="Homodimeric domain of signal transducing histidine kinase"/>
    <property type="match status" value="1"/>
</dbReference>
<evidence type="ECO:0000256" key="5">
    <source>
        <dbReference type="ARBA" id="ARBA00022553"/>
    </source>
</evidence>
<evidence type="ECO:0000259" key="19">
    <source>
        <dbReference type="PROSITE" id="PS50885"/>
    </source>
</evidence>
<dbReference type="Gene3D" id="1.10.287.130">
    <property type="match status" value="1"/>
</dbReference>
<evidence type="ECO:0000256" key="14">
    <source>
        <dbReference type="ARBA" id="ARBA00023136"/>
    </source>
</evidence>